<evidence type="ECO:0000313" key="2">
    <source>
        <dbReference type="Proteomes" id="UP001165962"/>
    </source>
</evidence>
<dbReference type="RefSeq" id="WP_166156304.1">
    <property type="nucleotide sequence ID" value="NZ_JAAOIW010000022.1"/>
</dbReference>
<dbReference type="InterPro" id="IPR034660">
    <property type="entry name" value="DinB/YfiT-like"/>
</dbReference>
<dbReference type="Proteomes" id="UP001165962">
    <property type="component" value="Unassembled WGS sequence"/>
</dbReference>
<protein>
    <submittedName>
        <fullName evidence="1">Uncharacterized protein</fullName>
    </submittedName>
</protein>
<organism evidence="1 2">
    <name type="scientific">Paenibacillus agricola</name>
    <dbReference type="NCBI Taxonomy" id="2716264"/>
    <lineage>
        <taxon>Bacteria</taxon>
        <taxon>Bacillati</taxon>
        <taxon>Bacillota</taxon>
        <taxon>Bacilli</taxon>
        <taxon>Bacillales</taxon>
        <taxon>Paenibacillaceae</taxon>
        <taxon>Paenibacillus</taxon>
    </lineage>
</organism>
<dbReference type="SUPFAM" id="SSF109854">
    <property type="entry name" value="DinB/YfiT-like putative metalloenzymes"/>
    <property type="match status" value="1"/>
</dbReference>
<accession>A0ABX0JL75</accession>
<sequence>MDNHLYEFMRISIFRMCEHYLPKLKITLDDLNKEVLWKHETERLNSIGGIVLHVTQHIQRHVIRYSNSDKVEGGIEITSLMKLLFFHRT</sequence>
<comment type="caution">
    <text evidence="1">The sequence shown here is derived from an EMBL/GenBank/DDBJ whole genome shotgun (WGS) entry which is preliminary data.</text>
</comment>
<evidence type="ECO:0000313" key="1">
    <source>
        <dbReference type="EMBL" id="NHN34755.1"/>
    </source>
</evidence>
<name>A0ABX0JL75_9BACL</name>
<gene>
    <name evidence="1" type="ORF">G9U52_33955</name>
</gene>
<keyword evidence="2" id="KW-1185">Reference proteome</keyword>
<proteinExistence type="predicted"/>
<reference evidence="1" key="1">
    <citation type="submission" date="2020-03" db="EMBL/GenBank/DDBJ databases">
        <title>Draft sequencing of Paenibacilllus sp. S3N08.</title>
        <authorList>
            <person name="Kim D.-U."/>
        </authorList>
    </citation>
    <scope>NUCLEOTIDE SEQUENCE</scope>
    <source>
        <strain evidence="1">S3N08</strain>
    </source>
</reference>
<dbReference type="EMBL" id="JAAOIW010000022">
    <property type="protein sequence ID" value="NHN34755.1"/>
    <property type="molecule type" value="Genomic_DNA"/>
</dbReference>